<sequence>MIAIILGLLCALISIMYMQGVRILRYLYQLLGYHTSEHALAKAVLEMSNECPKKYLVMVMLLYSMVYTGCSECNQAGKEVFNSLLKFQKQVENAKHLAGYFNKIRDVLKKFKNQLPVTNELILSLQVGYVSLPKVKQFKRNLKSYFTFWIMASSLYCSHQSLTVNNTPNQICASTKRETGNSKSNVSASSKTTTSKVIKTSGQTRLSHNKPLSYPMSLLYALQSLPGRRIGLRLLDELTTLDIHVVTSNPLFDSETWKAFMNQLPNLTLLNVVFVIQRKALKKDFNPSNLQVKNCVMTCSVKQMFYHMYFSSLDYTDPDVVVVYDHTYEMSTSEKDDVHSEISYRNMTHNRDTVLVLMNETKELVRQGIKAVNAARPVEQLVINQIDPIIGLDPNHVELDLEIKLSWTKKKYFTCLRKK</sequence>
<dbReference type="EMBL" id="CAXKWB010055037">
    <property type="protein sequence ID" value="CAL4176500.1"/>
    <property type="molecule type" value="Genomic_DNA"/>
</dbReference>
<accession>A0AAV2SC48</accession>
<feature type="compositionally biased region" description="Low complexity" evidence="1">
    <location>
        <begin position="181"/>
        <end position="201"/>
    </location>
</feature>
<keyword evidence="3" id="KW-1185">Reference proteome</keyword>
<comment type="caution">
    <text evidence="2">The sequence shown here is derived from an EMBL/GenBank/DDBJ whole genome shotgun (WGS) entry which is preliminary data.</text>
</comment>
<reference evidence="2 3" key="1">
    <citation type="submission" date="2024-05" db="EMBL/GenBank/DDBJ databases">
        <authorList>
            <person name="Wallberg A."/>
        </authorList>
    </citation>
    <scope>NUCLEOTIDE SEQUENCE [LARGE SCALE GENOMIC DNA]</scope>
</reference>
<feature type="region of interest" description="Disordered" evidence="1">
    <location>
        <begin position="175"/>
        <end position="201"/>
    </location>
</feature>
<protein>
    <submittedName>
        <fullName evidence="2">Uncharacterized protein</fullName>
    </submittedName>
</protein>
<proteinExistence type="predicted"/>
<name>A0AAV2SC48_MEGNR</name>
<dbReference type="AlphaFoldDB" id="A0AAV2SC48"/>
<dbReference type="Proteomes" id="UP001497623">
    <property type="component" value="Unassembled WGS sequence"/>
</dbReference>
<evidence type="ECO:0000313" key="3">
    <source>
        <dbReference type="Proteomes" id="UP001497623"/>
    </source>
</evidence>
<evidence type="ECO:0000256" key="1">
    <source>
        <dbReference type="SAM" id="MobiDB-lite"/>
    </source>
</evidence>
<gene>
    <name evidence="2" type="ORF">MNOR_LOCUS34801</name>
</gene>
<organism evidence="2 3">
    <name type="scientific">Meganyctiphanes norvegica</name>
    <name type="common">Northern krill</name>
    <name type="synonym">Thysanopoda norvegica</name>
    <dbReference type="NCBI Taxonomy" id="48144"/>
    <lineage>
        <taxon>Eukaryota</taxon>
        <taxon>Metazoa</taxon>
        <taxon>Ecdysozoa</taxon>
        <taxon>Arthropoda</taxon>
        <taxon>Crustacea</taxon>
        <taxon>Multicrustacea</taxon>
        <taxon>Malacostraca</taxon>
        <taxon>Eumalacostraca</taxon>
        <taxon>Eucarida</taxon>
        <taxon>Euphausiacea</taxon>
        <taxon>Euphausiidae</taxon>
        <taxon>Meganyctiphanes</taxon>
    </lineage>
</organism>
<evidence type="ECO:0000313" key="2">
    <source>
        <dbReference type="EMBL" id="CAL4176500.1"/>
    </source>
</evidence>